<keyword evidence="3" id="KW-0003">3Fe-4S</keyword>
<protein>
    <submittedName>
        <fullName evidence="5">Hydrogenase/sulfur reductase</fullName>
    </submittedName>
</protein>
<keyword evidence="3" id="KW-0408">Iron</keyword>
<dbReference type="Pfam" id="PF01058">
    <property type="entry name" value="Oxidored_q6"/>
    <property type="match status" value="1"/>
</dbReference>
<dbReference type="Proteomes" id="UP000286806">
    <property type="component" value="Unassembled WGS sequence"/>
</dbReference>
<dbReference type="InterPro" id="IPR037024">
    <property type="entry name" value="NiFe_Hase_small_N_sf"/>
</dbReference>
<evidence type="ECO:0000313" key="6">
    <source>
        <dbReference type="Proteomes" id="UP000286806"/>
    </source>
</evidence>
<dbReference type="AlphaFoldDB" id="A0A401JZU7"/>
<evidence type="ECO:0000313" key="5">
    <source>
        <dbReference type="EMBL" id="GCB02056.1"/>
    </source>
</evidence>
<keyword evidence="3" id="KW-0411">Iron-sulfur</keyword>
<dbReference type="PANTHER" id="PTHR42845">
    <property type="entry name" value="COENZYME F420-REDUCING HYDROGENASE, GAMMA SUBUNIT"/>
    <property type="match status" value="1"/>
</dbReference>
<keyword evidence="6" id="KW-1185">Reference proteome</keyword>
<gene>
    <name evidence="5" type="ORF">SFMTTN_2872</name>
</gene>
<comment type="caution">
    <text evidence="5">The sequence shown here is derived from an EMBL/GenBank/DDBJ whole genome shotgun (WGS) entry which is preliminary data.</text>
</comment>
<reference evidence="5 6" key="1">
    <citation type="journal article" date="2019" name="Front. Microbiol.">
        <title>Genomes of Neutrophilic Sulfur-Oxidizing Chemolithoautotrophs Representing 9 Proteobacterial Species From 8 Genera.</title>
        <authorList>
            <person name="Watanabe T."/>
            <person name="Kojima H."/>
            <person name="Umezawa K."/>
            <person name="Hori C."/>
            <person name="Takasuka T.E."/>
            <person name="Kato Y."/>
            <person name="Fukui M."/>
        </authorList>
    </citation>
    <scope>NUCLEOTIDE SEQUENCE [LARGE SCALE GENOMIC DNA]</scope>
    <source>
        <strain evidence="5 6">TTN</strain>
    </source>
</reference>
<evidence type="ECO:0000259" key="4">
    <source>
        <dbReference type="Pfam" id="PF01058"/>
    </source>
</evidence>
<name>A0A401JZU7_9PROT</name>
<dbReference type="EMBL" id="BGOW01000033">
    <property type="protein sequence ID" value="GCB02056.1"/>
    <property type="molecule type" value="Genomic_DNA"/>
</dbReference>
<dbReference type="InterPro" id="IPR051349">
    <property type="entry name" value="Hydrogenase_assoc-protein"/>
</dbReference>
<dbReference type="GO" id="GO:0016491">
    <property type="term" value="F:oxidoreductase activity"/>
    <property type="evidence" value="ECO:0007669"/>
    <property type="project" value="UniProtKB-KW"/>
</dbReference>
<organism evidence="5 6">
    <name type="scientific">Sulfuriferula multivorans</name>
    <dbReference type="NCBI Taxonomy" id="1559896"/>
    <lineage>
        <taxon>Bacteria</taxon>
        <taxon>Pseudomonadati</taxon>
        <taxon>Pseudomonadota</taxon>
        <taxon>Betaproteobacteria</taxon>
        <taxon>Nitrosomonadales</taxon>
        <taxon>Sulfuricellaceae</taxon>
        <taxon>Sulfuriferula</taxon>
    </lineage>
</organism>
<comment type="cofactor">
    <cofactor evidence="1">
        <name>[3Fe-4S] cluster</name>
        <dbReference type="ChEBI" id="CHEBI:21137"/>
    </cofactor>
</comment>
<dbReference type="GO" id="GO:0051538">
    <property type="term" value="F:3 iron, 4 sulfur cluster binding"/>
    <property type="evidence" value="ECO:0007669"/>
    <property type="project" value="UniProtKB-KW"/>
</dbReference>
<dbReference type="Gene3D" id="3.40.50.700">
    <property type="entry name" value="NADH:ubiquinone oxidoreductase-like, 20kDa subunit"/>
    <property type="match status" value="1"/>
</dbReference>
<dbReference type="PANTHER" id="PTHR42845:SF1">
    <property type="entry name" value="HYDROGENASE SMALL SUBUNIT"/>
    <property type="match status" value="1"/>
</dbReference>
<keyword evidence="3" id="KW-0479">Metal-binding</keyword>
<proteinExistence type="predicted"/>
<dbReference type="OrthoDB" id="9787729at2"/>
<dbReference type="SUPFAM" id="SSF56770">
    <property type="entry name" value="HydA/Nqo6-like"/>
    <property type="match status" value="1"/>
</dbReference>
<evidence type="ECO:0000256" key="2">
    <source>
        <dbReference type="ARBA" id="ARBA00023002"/>
    </source>
</evidence>
<feature type="domain" description="NADH:ubiquinone oxidoreductase-like 20kDa subunit" evidence="4">
    <location>
        <begin position="15"/>
        <end position="152"/>
    </location>
</feature>
<keyword evidence="2" id="KW-0560">Oxidoreductase</keyword>
<evidence type="ECO:0000256" key="3">
    <source>
        <dbReference type="ARBA" id="ARBA00023291"/>
    </source>
</evidence>
<dbReference type="RefSeq" id="WP_124705819.1">
    <property type="nucleotide sequence ID" value="NZ_BGOW01000033.1"/>
</dbReference>
<dbReference type="InterPro" id="IPR006137">
    <property type="entry name" value="NADH_UbQ_OxRdtase-like_20kDa"/>
</dbReference>
<evidence type="ECO:0000256" key="1">
    <source>
        <dbReference type="ARBA" id="ARBA00001927"/>
    </source>
</evidence>
<accession>A0A401JZU7</accession>
<sequence length="261" mass="28083">MRNRPRVAIHKFSSCDGCQLAFLNLGEALLTAAELVEFVHFAEAGPVAPDEKVDIAFVEGSLSTPHELERIRQVRANSTYLVTIGACATSGGVQALRNMADAGQWVAGIYAQPQYIESLATVSPIAQHVPVDLELWGCPVTSRQIVAAIRALLFGVLPVEENDKVCLECKRRQQVCVMVSKGEPCMGPVTRTGCGALCPSFGRDCYGCFGPAENPNTTALSRRFAGLGLLPEQVAQRFLFINNAAPAFHAAGLKAREDSHD</sequence>